<dbReference type="Gene3D" id="1.10.1740.10">
    <property type="match status" value="1"/>
</dbReference>
<protein>
    <submittedName>
        <fullName evidence="8">RNA polymerase sigma-70 factor (Sigma-E family)</fullName>
    </submittedName>
</protein>
<dbReference type="InterPro" id="IPR013324">
    <property type="entry name" value="RNA_pol_sigma_r3/r4-like"/>
</dbReference>
<feature type="domain" description="RNA polymerase sigma-70 region 2" evidence="6">
    <location>
        <begin position="46"/>
        <end position="107"/>
    </location>
</feature>
<dbReference type="Pfam" id="PF08281">
    <property type="entry name" value="Sigma70_r4_2"/>
    <property type="match status" value="1"/>
</dbReference>
<evidence type="ECO:0000313" key="9">
    <source>
        <dbReference type="Proteomes" id="UP000239485"/>
    </source>
</evidence>
<feature type="domain" description="RNA polymerase sigma factor 70 region 4 type 2" evidence="7">
    <location>
        <begin position="141"/>
        <end position="193"/>
    </location>
</feature>
<keyword evidence="9" id="KW-1185">Reference proteome</keyword>
<evidence type="ECO:0000256" key="1">
    <source>
        <dbReference type="ARBA" id="ARBA00010641"/>
    </source>
</evidence>
<dbReference type="InterPro" id="IPR014284">
    <property type="entry name" value="RNA_pol_sigma-70_dom"/>
</dbReference>
<dbReference type="Gene3D" id="1.10.10.10">
    <property type="entry name" value="Winged helix-like DNA-binding domain superfamily/Winged helix DNA-binding domain"/>
    <property type="match status" value="1"/>
</dbReference>
<proteinExistence type="inferred from homology"/>
<comment type="similarity">
    <text evidence="1">Belongs to the sigma-70 factor family. ECF subfamily.</text>
</comment>
<evidence type="ECO:0000259" key="7">
    <source>
        <dbReference type="Pfam" id="PF08281"/>
    </source>
</evidence>
<dbReference type="EMBL" id="PTJD01000001">
    <property type="protein sequence ID" value="PPK98786.1"/>
    <property type="molecule type" value="Genomic_DNA"/>
</dbReference>
<dbReference type="PANTHER" id="PTHR43133">
    <property type="entry name" value="RNA POLYMERASE ECF-TYPE SIGMA FACTO"/>
    <property type="match status" value="1"/>
</dbReference>
<dbReference type="GO" id="GO:0003677">
    <property type="term" value="F:DNA binding"/>
    <property type="evidence" value="ECO:0007669"/>
    <property type="project" value="UniProtKB-KW"/>
</dbReference>
<dbReference type="Pfam" id="PF04542">
    <property type="entry name" value="Sigma70_r2"/>
    <property type="match status" value="1"/>
</dbReference>
<dbReference type="SUPFAM" id="SSF88659">
    <property type="entry name" value="Sigma3 and sigma4 domains of RNA polymerase sigma factors"/>
    <property type="match status" value="1"/>
</dbReference>
<dbReference type="InterPro" id="IPR013249">
    <property type="entry name" value="RNA_pol_sigma70_r4_t2"/>
</dbReference>
<evidence type="ECO:0000256" key="2">
    <source>
        <dbReference type="ARBA" id="ARBA00023015"/>
    </source>
</evidence>
<dbReference type="Proteomes" id="UP000239485">
    <property type="component" value="Unassembled WGS sequence"/>
</dbReference>
<accession>A0A2S6IWX4</accession>
<evidence type="ECO:0000256" key="4">
    <source>
        <dbReference type="ARBA" id="ARBA00023125"/>
    </source>
</evidence>
<dbReference type="SUPFAM" id="SSF88946">
    <property type="entry name" value="Sigma2 domain of RNA polymerase sigma factors"/>
    <property type="match status" value="1"/>
</dbReference>
<evidence type="ECO:0000256" key="3">
    <source>
        <dbReference type="ARBA" id="ARBA00023082"/>
    </source>
</evidence>
<comment type="caution">
    <text evidence="8">The sequence shown here is derived from an EMBL/GenBank/DDBJ whole genome shotgun (WGS) entry which is preliminary data.</text>
</comment>
<gene>
    <name evidence="8" type="ORF">CLV92_101487</name>
</gene>
<evidence type="ECO:0000259" key="6">
    <source>
        <dbReference type="Pfam" id="PF04542"/>
    </source>
</evidence>
<keyword evidence="3" id="KW-0731">Sigma factor</keyword>
<dbReference type="OrthoDB" id="3692620at2"/>
<dbReference type="PANTHER" id="PTHR43133:SF50">
    <property type="entry name" value="ECF RNA POLYMERASE SIGMA FACTOR SIGM"/>
    <property type="match status" value="1"/>
</dbReference>
<dbReference type="GO" id="GO:0006352">
    <property type="term" value="P:DNA-templated transcription initiation"/>
    <property type="evidence" value="ECO:0007669"/>
    <property type="project" value="InterPro"/>
</dbReference>
<dbReference type="InterPro" id="IPR013325">
    <property type="entry name" value="RNA_pol_sigma_r2"/>
</dbReference>
<sequence length="209" mass="23633">MGATQSDDPPGHHRLVIAQSRRGRGVHGSGGSHVCRGVTFEEFATARLPELLRYAAALTGDRDLAQDVVQEVLARAQLRWRSVCAAESPERYVRRMVVNEYLSWRRRWSVRNISFVGDRLADVGDRAPGGRDFARDHALRDDLWQRLTRLPRKQRAVLVLRYYEGCDDEEIAEVLQCATATVRSHAARALRSLRAAPEPLPRLTVGEIR</sequence>
<dbReference type="InterPro" id="IPR039425">
    <property type="entry name" value="RNA_pol_sigma-70-like"/>
</dbReference>
<dbReference type="GO" id="GO:0016987">
    <property type="term" value="F:sigma factor activity"/>
    <property type="evidence" value="ECO:0007669"/>
    <property type="project" value="UniProtKB-KW"/>
</dbReference>
<dbReference type="NCBIfam" id="TIGR02937">
    <property type="entry name" value="sigma70-ECF"/>
    <property type="match status" value="1"/>
</dbReference>
<dbReference type="AlphaFoldDB" id="A0A2S6IWX4"/>
<evidence type="ECO:0000313" key="8">
    <source>
        <dbReference type="EMBL" id="PPK98786.1"/>
    </source>
</evidence>
<keyword evidence="4" id="KW-0238">DNA-binding</keyword>
<evidence type="ECO:0000256" key="5">
    <source>
        <dbReference type="ARBA" id="ARBA00023163"/>
    </source>
</evidence>
<keyword evidence="5" id="KW-0804">Transcription</keyword>
<name>A0A2S6IWX4_9ACTN</name>
<dbReference type="InterPro" id="IPR036388">
    <property type="entry name" value="WH-like_DNA-bd_sf"/>
</dbReference>
<dbReference type="CDD" id="cd06171">
    <property type="entry name" value="Sigma70_r4"/>
    <property type="match status" value="1"/>
</dbReference>
<organism evidence="8 9">
    <name type="scientific">Kineococcus xinjiangensis</name>
    <dbReference type="NCBI Taxonomy" id="512762"/>
    <lineage>
        <taxon>Bacteria</taxon>
        <taxon>Bacillati</taxon>
        <taxon>Actinomycetota</taxon>
        <taxon>Actinomycetes</taxon>
        <taxon>Kineosporiales</taxon>
        <taxon>Kineosporiaceae</taxon>
        <taxon>Kineococcus</taxon>
    </lineage>
</organism>
<dbReference type="InterPro" id="IPR007627">
    <property type="entry name" value="RNA_pol_sigma70_r2"/>
</dbReference>
<reference evidence="8 9" key="1">
    <citation type="submission" date="2018-02" db="EMBL/GenBank/DDBJ databases">
        <title>Genomic Encyclopedia of Archaeal and Bacterial Type Strains, Phase II (KMG-II): from individual species to whole genera.</title>
        <authorList>
            <person name="Goeker M."/>
        </authorList>
    </citation>
    <scope>NUCLEOTIDE SEQUENCE [LARGE SCALE GENOMIC DNA]</scope>
    <source>
        <strain evidence="8 9">DSM 22857</strain>
    </source>
</reference>
<keyword evidence="2" id="KW-0805">Transcription regulation</keyword>